<dbReference type="Gene3D" id="3.80.10.10">
    <property type="entry name" value="Ribonuclease Inhibitor"/>
    <property type="match status" value="2"/>
</dbReference>
<evidence type="ECO:0000313" key="3">
    <source>
        <dbReference type="EMBL" id="KAF2320020.1"/>
    </source>
</evidence>
<keyword evidence="1" id="KW-0433">Leucine-rich repeat</keyword>
<evidence type="ECO:0000256" key="1">
    <source>
        <dbReference type="ARBA" id="ARBA00022614"/>
    </source>
</evidence>
<dbReference type="EMBL" id="JAAGAX010000003">
    <property type="protein sequence ID" value="KAF2320020.1"/>
    <property type="molecule type" value="Genomic_DNA"/>
</dbReference>
<dbReference type="InterPro" id="IPR044974">
    <property type="entry name" value="Disease_R_plants"/>
</dbReference>
<dbReference type="AlphaFoldDB" id="A0A6A6N2X7"/>
<dbReference type="Proteomes" id="UP000467840">
    <property type="component" value="Chromosome 10"/>
</dbReference>
<keyword evidence="4" id="KW-1185">Reference proteome</keyword>
<dbReference type="GO" id="GO:0006952">
    <property type="term" value="P:defense response"/>
    <property type="evidence" value="ECO:0007669"/>
    <property type="project" value="InterPro"/>
</dbReference>
<comment type="caution">
    <text evidence="3">The sequence shown here is derived from an EMBL/GenBank/DDBJ whole genome shotgun (WGS) entry which is preliminary data.</text>
</comment>
<dbReference type="InterPro" id="IPR032675">
    <property type="entry name" value="LRR_dom_sf"/>
</dbReference>
<evidence type="ECO:0000256" key="2">
    <source>
        <dbReference type="ARBA" id="ARBA00022737"/>
    </source>
</evidence>
<dbReference type="SUPFAM" id="SSF52058">
    <property type="entry name" value="L domain-like"/>
    <property type="match status" value="1"/>
</dbReference>
<dbReference type="PANTHER" id="PTHR11017">
    <property type="entry name" value="LEUCINE-RICH REPEAT-CONTAINING PROTEIN"/>
    <property type="match status" value="1"/>
</dbReference>
<keyword evidence="2" id="KW-0677">Repeat</keyword>
<name>A0A6A6N2X7_HEVBR</name>
<dbReference type="PANTHER" id="PTHR11017:SF479">
    <property type="entry name" value="DISEASE RESISTANCE PROTEIN (TIR-NBS-LRR CLASS) FAMILY"/>
    <property type="match status" value="1"/>
</dbReference>
<sequence>MISYSIDCFIESTVDWKSGNQREKAFVKVPITKPHTLRGTENVEAISYRLGGMCNLGCEILLGIWEPLKPSATAFAKMCNLRFIEPLGSLKLMDLSNSWYLIRIPDLSSIAPNLEFLYLNGCKSLVEIPSLQNLSNLVELSMRGSKLIQLWNGGDKLLENLKLMDLRCSDDLIRIPNLSSIAPNVEFLYLEECLSLVEIPSLQNLSKLTELYLTGSNKIKDCPEIPCNIRILKLDRTGIEQLPSSIKHLSQLVICPWISVQHSRVFQAALAI</sequence>
<organism evidence="3 4">
    <name type="scientific">Hevea brasiliensis</name>
    <name type="common">Para rubber tree</name>
    <name type="synonym">Siphonia brasiliensis</name>
    <dbReference type="NCBI Taxonomy" id="3981"/>
    <lineage>
        <taxon>Eukaryota</taxon>
        <taxon>Viridiplantae</taxon>
        <taxon>Streptophyta</taxon>
        <taxon>Embryophyta</taxon>
        <taxon>Tracheophyta</taxon>
        <taxon>Spermatophyta</taxon>
        <taxon>Magnoliopsida</taxon>
        <taxon>eudicotyledons</taxon>
        <taxon>Gunneridae</taxon>
        <taxon>Pentapetalae</taxon>
        <taxon>rosids</taxon>
        <taxon>fabids</taxon>
        <taxon>Malpighiales</taxon>
        <taxon>Euphorbiaceae</taxon>
        <taxon>Crotonoideae</taxon>
        <taxon>Micrandreae</taxon>
        <taxon>Hevea</taxon>
    </lineage>
</organism>
<reference evidence="3 4" key="1">
    <citation type="journal article" date="2020" name="Mol. Plant">
        <title>The Chromosome-Based Rubber Tree Genome Provides New Insights into Spurge Genome Evolution and Rubber Biosynthesis.</title>
        <authorList>
            <person name="Liu J."/>
            <person name="Shi C."/>
            <person name="Shi C.C."/>
            <person name="Li W."/>
            <person name="Zhang Q.J."/>
            <person name="Zhang Y."/>
            <person name="Li K."/>
            <person name="Lu H.F."/>
            <person name="Shi C."/>
            <person name="Zhu S.T."/>
            <person name="Xiao Z.Y."/>
            <person name="Nan H."/>
            <person name="Yue Y."/>
            <person name="Zhu X.G."/>
            <person name="Wu Y."/>
            <person name="Hong X.N."/>
            <person name="Fan G.Y."/>
            <person name="Tong Y."/>
            <person name="Zhang D."/>
            <person name="Mao C.L."/>
            <person name="Liu Y.L."/>
            <person name="Hao S.J."/>
            <person name="Liu W.Q."/>
            <person name="Lv M.Q."/>
            <person name="Zhang H.B."/>
            <person name="Liu Y."/>
            <person name="Hu-Tang G.R."/>
            <person name="Wang J.P."/>
            <person name="Wang J.H."/>
            <person name="Sun Y.H."/>
            <person name="Ni S.B."/>
            <person name="Chen W.B."/>
            <person name="Zhang X.C."/>
            <person name="Jiao Y.N."/>
            <person name="Eichler E.E."/>
            <person name="Li G.H."/>
            <person name="Liu X."/>
            <person name="Gao L.Z."/>
        </authorList>
    </citation>
    <scope>NUCLEOTIDE SEQUENCE [LARGE SCALE GENOMIC DNA]</scope>
    <source>
        <strain evidence="4">cv. GT1</strain>
        <tissue evidence="3">Leaf</tissue>
    </source>
</reference>
<evidence type="ECO:0000313" key="4">
    <source>
        <dbReference type="Proteomes" id="UP000467840"/>
    </source>
</evidence>
<protein>
    <submittedName>
        <fullName evidence="3">Uncharacterized protein</fullName>
    </submittedName>
</protein>
<dbReference type="InterPro" id="IPR011713">
    <property type="entry name" value="Leu-rich_rpt_3"/>
</dbReference>
<proteinExistence type="predicted"/>
<accession>A0A6A6N2X7</accession>
<dbReference type="Pfam" id="PF07725">
    <property type="entry name" value="LRR_3"/>
    <property type="match status" value="1"/>
</dbReference>
<gene>
    <name evidence="3" type="ORF">GH714_022134</name>
</gene>